<feature type="domain" description="RING-type" evidence="10">
    <location>
        <begin position="104"/>
        <end position="146"/>
    </location>
</feature>
<dbReference type="AlphaFoldDB" id="A0A251SLJ3"/>
<evidence type="ECO:0000256" key="7">
    <source>
        <dbReference type="ARBA" id="ARBA00024209"/>
    </source>
</evidence>
<reference evidence="11 13" key="1">
    <citation type="journal article" date="2017" name="Nature">
        <title>The sunflower genome provides insights into oil metabolism, flowering and Asterid evolution.</title>
        <authorList>
            <person name="Badouin H."/>
            <person name="Gouzy J."/>
            <person name="Grassa C.J."/>
            <person name="Murat F."/>
            <person name="Staton S.E."/>
            <person name="Cottret L."/>
            <person name="Lelandais-Briere C."/>
            <person name="Owens G.L."/>
            <person name="Carrere S."/>
            <person name="Mayjonade B."/>
            <person name="Legrand L."/>
            <person name="Gill N."/>
            <person name="Kane N.C."/>
            <person name="Bowers J.E."/>
            <person name="Hubner S."/>
            <person name="Bellec A."/>
            <person name="Berard A."/>
            <person name="Berges H."/>
            <person name="Blanchet N."/>
            <person name="Boniface M.C."/>
            <person name="Brunel D."/>
            <person name="Catrice O."/>
            <person name="Chaidir N."/>
            <person name="Claudel C."/>
            <person name="Donnadieu C."/>
            <person name="Faraut T."/>
            <person name="Fievet G."/>
            <person name="Helmstetter N."/>
            <person name="King M."/>
            <person name="Knapp S.J."/>
            <person name="Lai Z."/>
            <person name="Le Paslier M.C."/>
            <person name="Lippi Y."/>
            <person name="Lorenzon L."/>
            <person name="Mandel J.R."/>
            <person name="Marage G."/>
            <person name="Marchand G."/>
            <person name="Marquand E."/>
            <person name="Bret-Mestries E."/>
            <person name="Morien E."/>
            <person name="Nambeesan S."/>
            <person name="Nguyen T."/>
            <person name="Pegot-Espagnet P."/>
            <person name="Pouilly N."/>
            <person name="Raftis F."/>
            <person name="Sallet E."/>
            <person name="Schiex T."/>
            <person name="Thomas J."/>
            <person name="Vandecasteele C."/>
            <person name="Vares D."/>
            <person name="Vear F."/>
            <person name="Vautrin S."/>
            <person name="Crespi M."/>
            <person name="Mangin B."/>
            <person name="Burke J.M."/>
            <person name="Salse J."/>
            <person name="Munos S."/>
            <person name="Vincourt P."/>
            <person name="Rieseberg L.H."/>
            <person name="Langlade N.B."/>
        </authorList>
    </citation>
    <scope>NUCLEOTIDE SEQUENCE [LARGE SCALE GENOMIC DNA]</scope>
    <source>
        <strain evidence="13">cv. SF193</strain>
        <tissue evidence="11">Leaves</tissue>
    </source>
</reference>
<dbReference type="Pfam" id="PF13639">
    <property type="entry name" value="zf-RING_2"/>
    <property type="match status" value="1"/>
</dbReference>
<dbReference type="InterPro" id="IPR013083">
    <property type="entry name" value="Znf_RING/FYVE/PHD"/>
</dbReference>
<dbReference type="EMBL" id="CM007903">
    <property type="protein sequence ID" value="OTF99699.1"/>
    <property type="molecule type" value="Genomic_DNA"/>
</dbReference>
<reference evidence="12" key="2">
    <citation type="submission" date="2017-02" db="EMBL/GenBank/DDBJ databases">
        <title>Sunflower complete genome.</title>
        <authorList>
            <person name="Langlade N."/>
            <person name="Munos S."/>
        </authorList>
    </citation>
    <scope>NUCLEOTIDE SEQUENCE [LARGE SCALE GENOMIC DNA]</scope>
    <source>
        <tissue evidence="12">Leaves</tissue>
    </source>
</reference>
<dbReference type="GO" id="GO:0016567">
    <property type="term" value="P:protein ubiquitination"/>
    <property type="evidence" value="ECO:0000318"/>
    <property type="project" value="GO_Central"/>
</dbReference>
<comment type="similarity">
    <text evidence="7">Belongs to the RING-type zinc finger family. ATL subfamily.</text>
</comment>
<dbReference type="InterPro" id="IPR053238">
    <property type="entry name" value="RING-H2_zinc_finger"/>
</dbReference>
<keyword evidence="9" id="KW-0812">Transmembrane</keyword>
<keyword evidence="3" id="KW-0479">Metal-binding</keyword>
<dbReference type="EMBL" id="MNCJ02000329">
    <property type="protein sequence ID" value="KAF5771049.1"/>
    <property type="molecule type" value="Genomic_DNA"/>
</dbReference>
<reference evidence="11" key="3">
    <citation type="submission" date="2020-06" db="EMBL/GenBank/DDBJ databases">
        <title>Helianthus annuus Genome sequencing and assembly Release 2.</title>
        <authorList>
            <person name="Gouzy J."/>
            <person name="Langlade N."/>
            <person name="Munos S."/>
        </authorList>
    </citation>
    <scope>NUCLEOTIDE SEQUENCE</scope>
    <source>
        <tissue evidence="11">Leaves</tissue>
    </source>
</reference>
<dbReference type="OrthoDB" id="8062037at2759"/>
<dbReference type="SMART" id="SM00184">
    <property type="entry name" value="RING"/>
    <property type="match status" value="1"/>
</dbReference>
<dbReference type="Gene3D" id="3.30.40.10">
    <property type="entry name" value="Zinc/RING finger domain, C3HC4 (zinc finger)"/>
    <property type="match status" value="1"/>
</dbReference>
<keyword evidence="9" id="KW-1133">Transmembrane helix</keyword>
<dbReference type="Proteomes" id="UP000215914">
    <property type="component" value="Chromosome 14"/>
</dbReference>
<evidence type="ECO:0000256" key="5">
    <source>
        <dbReference type="ARBA" id="ARBA00022786"/>
    </source>
</evidence>
<organism evidence="12 13">
    <name type="scientific">Helianthus annuus</name>
    <name type="common">Common sunflower</name>
    <dbReference type="NCBI Taxonomy" id="4232"/>
    <lineage>
        <taxon>Eukaryota</taxon>
        <taxon>Viridiplantae</taxon>
        <taxon>Streptophyta</taxon>
        <taxon>Embryophyta</taxon>
        <taxon>Tracheophyta</taxon>
        <taxon>Spermatophyta</taxon>
        <taxon>Magnoliopsida</taxon>
        <taxon>eudicotyledons</taxon>
        <taxon>Gunneridae</taxon>
        <taxon>Pentapetalae</taxon>
        <taxon>asterids</taxon>
        <taxon>campanulids</taxon>
        <taxon>Asterales</taxon>
        <taxon>Asteraceae</taxon>
        <taxon>Asteroideae</taxon>
        <taxon>Heliantheae alliance</taxon>
        <taxon>Heliantheae</taxon>
        <taxon>Helianthus</taxon>
    </lineage>
</organism>
<keyword evidence="5" id="KW-0833">Ubl conjugation pathway</keyword>
<gene>
    <name evidence="12" type="ORF">HannXRQ_Chr14g0459461</name>
    <name evidence="11" type="ORF">HanXRQr2_Chr14g0666191</name>
</gene>
<evidence type="ECO:0000313" key="12">
    <source>
        <dbReference type="EMBL" id="OTF99699.1"/>
    </source>
</evidence>
<dbReference type="SUPFAM" id="SSF57850">
    <property type="entry name" value="RING/U-box"/>
    <property type="match status" value="1"/>
</dbReference>
<evidence type="ECO:0000256" key="9">
    <source>
        <dbReference type="SAM" id="Phobius"/>
    </source>
</evidence>
<dbReference type="GO" id="GO:0008270">
    <property type="term" value="F:zinc ion binding"/>
    <property type="evidence" value="ECO:0007669"/>
    <property type="project" value="UniProtKB-KW"/>
</dbReference>
<dbReference type="InterPro" id="IPR001841">
    <property type="entry name" value="Znf_RING"/>
</dbReference>
<dbReference type="FunCoup" id="A0A251SLJ3">
    <property type="interactions" value="278"/>
</dbReference>
<dbReference type="PANTHER" id="PTHR14155">
    <property type="entry name" value="RING FINGER DOMAIN-CONTAINING"/>
    <property type="match status" value="1"/>
</dbReference>
<dbReference type="PROSITE" id="PS50089">
    <property type="entry name" value="ZF_RING_2"/>
    <property type="match status" value="1"/>
</dbReference>
<dbReference type="InParanoid" id="A0A251SLJ3"/>
<dbReference type="Gramene" id="mRNA:HanXRQr2_Chr14g0666191">
    <property type="protein sequence ID" value="CDS:HanXRQr2_Chr14g0666191.1"/>
    <property type="gene ID" value="HanXRQr2_Chr14g0666191"/>
</dbReference>
<evidence type="ECO:0000256" key="3">
    <source>
        <dbReference type="ARBA" id="ARBA00022723"/>
    </source>
</evidence>
<accession>A0A251SLJ3</accession>
<proteinExistence type="inferred from homology"/>
<dbReference type="EC" id="2.3.2.27" evidence="2"/>
<feature type="transmembrane region" description="Helical" evidence="9">
    <location>
        <begin position="28"/>
        <end position="48"/>
    </location>
</feature>
<keyword evidence="9" id="KW-0472">Membrane</keyword>
<keyword evidence="13" id="KW-1185">Reference proteome</keyword>
<evidence type="ECO:0000313" key="11">
    <source>
        <dbReference type="EMBL" id="KAF5771049.1"/>
    </source>
</evidence>
<keyword evidence="4 8" id="KW-0863">Zinc-finger</keyword>
<evidence type="ECO:0000256" key="1">
    <source>
        <dbReference type="ARBA" id="ARBA00000900"/>
    </source>
</evidence>
<dbReference type="OMA" id="FLYARWI"/>
<evidence type="ECO:0000259" key="10">
    <source>
        <dbReference type="PROSITE" id="PS50089"/>
    </source>
</evidence>
<evidence type="ECO:0000256" key="2">
    <source>
        <dbReference type="ARBA" id="ARBA00012483"/>
    </source>
</evidence>
<dbReference type="GO" id="GO:0061630">
    <property type="term" value="F:ubiquitin protein ligase activity"/>
    <property type="evidence" value="ECO:0007669"/>
    <property type="project" value="UniProtKB-EC"/>
</dbReference>
<sequence>MTTQDSQGFQWRYDELDDKNFQIHGRTLFFIIVLFSVILLITLMFLYARWICRSSSTSSAVADTTALSPHVQPVLRPQGLDATMIESLPITLHQRLSSVGEVECCICLGVFEEGEKVKVLPNCCHTYHCECIDKWLVTHSSCPICRAALLVDSPV</sequence>
<evidence type="ECO:0000256" key="6">
    <source>
        <dbReference type="ARBA" id="ARBA00022833"/>
    </source>
</evidence>
<keyword evidence="6" id="KW-0862">Zinc</keyword>
<name>A0A251SLJ3_HELAN</name>
<evidence type="ECO:0000313" key="13">
    <source>
        <dbReference type="Proteomes" id="UP000215914"/>
    </source>
</evidence>
<evidence type="ECO:0000256" key="4">
    <source>
        <dbReference type="ARBA" id="ARBA00022771"/>
    </source>
</evidence>
<evidence type="ECO:0000256" key="8">
    <source>
        <dbReference type="PROSITE-ProRule" id="PRU00175"/>
    </source>
</evidence>
<dbReference type="UniPathway" id="UPA00143"/>
<dbReference type="PANTHER" id="PTHR14155:SF627">
    <property type="entry name" value="OS06G0192800 PROTEIN"/>
    <property type="match status" value="1"/>
</dbReference>
<comment type="catalytic activity">
    <reaction evidence="1">
        <text>S-ubiquitinyl-[E2 ubiquitin-conjugating enzyme]-L-cysteine + [acceptor protein]-L-lysine = [E2 ubiquitin-conjugating enzyme]-L-cysteine + N(6)-ubiquitinyl-[acceptor protein]-L-lysine.</text>
        <dbReference type="EC" id="2.3.2.27"/>
    </reaction>
</comment>
<protein>
    <recommendedName>
        <fullName evidence="2">RING-type E3 ubiquitin transferase</fullName>
        <ecNumber evidence="2">2.3.2.27</ecNumber>
    </recommendedName>
</protein>